<dbReference type="SUPFAM" id="SSF103378">
    <property type="entry name" value="2-methylcitrate dehydratase PrpD"/>
    <property type="match status" value="1"/>
</dbReference>
<dbReference type="NCBIfam" id="TIGR02330">
    <property type="entry name" value="prpD"/>
    <property type="match status" value="1"/>
</dbReference>
<protein>
    <submittedName>
        <fullName evidence="6">2-methylcitrate dehydratase</fullName>
        <ecNumber evidence="6">4.2.1.79</ecNumber>
    </submittedName>
</protein>
<dbReference type="PANTHER" id="PTHR16943">
    <property type="entry name" value="2-METHYLCITRATE DEHYDRATASE-RELATED"/>
    <property type="match status" value="1"/>
</dbReference>
<feature type="domain" description="MmgE/PrpD C-terminal" evidence="5">
    <location>
        <begin position="288"/>
        <end position="461"/>
    </location>
</feature>
<dbReference type="NCBIfam" id="NF006943">
    <property type="entry name" value="PRK09425.1"/>
    <property type="match status" value="1"/>
</dbReference>
<evidence type="ECO:0000256" key="2">
    <source>
        <dbReference type="ARBA" id="ARBA00022532"/>
    </source>
</evidence>
<evidence type="ECO:0000259" key="4">
    <source>
        <dbReference type="Pfam" id="PF03972"/>
    </source>
</evidence>
<evidence type="ECO:0000313" key="6">
    <source>
        <dbReference type="EMBL" id="MDQ0189377.1"/>
    </source>
</evidence>
<dbReference type="InterPro" id="IPR045337">
    <property type="entry name" value="MmgE_PrpD_C"/>
</dbReference>
<dbReference type="PANTHER" id="PTHR16943:SF8">
    <property type="entry name" value="2-METHYLCITRATE DEHYDRATASE"/>
    <property type="match status" value="1"/>
</dbReference>
<comment type="caution">
    <text evidence="6">The sequence shown here is derived from an EMBL/GenBank/DDBJ whole genome shotgun (WGS) entry which is preliminary data.</text>
</comment>
<dbReference type="InterPro" id="IPR012705">
    <property type="entry name" value="2Me_IsoCit_deHydtase_PrpD"/>
</dbReference>
<evidence type="ECO:0000256" key="1">
    <source>
        <dbReference type="ARBA" id="ARBA00006174"/>
    </source>
</evidence>
<dbReference type="Pfam" id="PF19305">
    <property type="entry name" value="MmgE_PrpD_C"/>
    <property type="match status" value="1"/>
</dbReference>
<keyword evidence="2" id="KW-0816">Tricarboxylic acid cycle</keyword>
<accession>A0ABT9XGR7</accession>
<keyword evidence="3 6" id="KW-0456">Lyase</keyword>
<dbReference type="InterPro" id="IPR005656">
    <property type="entry name" value="MmgE_PrpD"/>
</dbReference>
<dbReference type="Gene3D" id="1.10.4100.10">
    <property type="entry name" value="2-methylcitrate dehydratase PrpD"/>
    <property type="match status" value="1"/>
</dbReference>
<gene>
    <name evidence="6" type="ORF">J2S03_001209</name>
</gene>
<dbReference type="RefSeq" id="WP_274457039.1">
    <property type="nucleotide sequence ID" value="NZ_CP067097.1"/>
</dbReference>
<organism evidence="6 7">
    <name type="scientific">Alicyclobacillus cycloheptanicus</name>
    <dbReference type="NCBI Taxonomy" id="1457"/>
    <lineage>
        <taxon>Bacteria</taxon>
        <taxon>Bacillati</taxon>
        <taxon>Bacillota</taxon>
        <taxon>Bacilli</taxon>
        <taxon>Bacillales</taxon>
        <taxon>Alicyclobacillaceae</taxon>
        <taxon>Alicyclobacillus</taxon>
    </lineage>
</organism>
<dbReference type="EMBL" id="JAUSTP010000007">
    <property type="protein sequence ID" value="MDQ0189377.1"/>
    <property type="molecule type" value="Genomic_DNA"/>
</dbReference>
<dbReference type="InterPro" id="IPR042183">
    <property type="entry name" value="MmgE/PrpD_sf_1"/>
</dbReference>
<dbReference type="EC" id="4.2.1.79" evidence="6"/>
<comment type="similarity">
    <text evidence="1">Belongs to the PrpD family.</text>
</comment>
<dbReference type="InterPro" id="IPR042188">
    <property type="entry name" value="MmgE/PrpD_sf_2"/>
</dbReference>
<dbReference type="Gene3D" id="3.30.1330.120">
    <property type="entry name" value="2-methylcitrate dehydratase PrpD"/>
    <property type="match status" value="1"/>
</dbReference>
<name>A0ABT9XGR7_9BACL</name>
<evidence type="ECO:0000259" key="5">
    <source>
        <dbReference type="Pfam" id="PF19305"/>
    </source>
</evidence>
<evidence type="ECO:0000256" key="3">
    <source>
        <dbReference type="ARBA" id="ARBA00023239"/>
    </source>
</evidence>
<reference evidence="6 7" key="1">
    <citation type="submission" date="2023-07" db="EMBL/GenBank/DDBJ databases">
        <title>Genomic Encyclopedia of Type Strains, Phase IV (KMG-IV): sequencing the most valuable type-strain genomes for metagenomic binning, comparative biology and taxonomic classification.</title>
        <authorList>
            <person name="Goeker M."/>
        </authorList>
    </citation>
    <scope>NUCLEOTIDE SEQUENCE [LARGE SCALE GENOMIC DNA]</scope>
    <source>
        <strain evidence="6 7">DSM 4006</strain>
    </source>
</reference>
<dbReference type="InterPro" id="IPR036148">
    <property type="entry name" value="MmgE/PrpD_sf"/>
</dbReference>
<dbReference type="GO" id="GO:0047547">
    <property type="term" value="F:2-methylcitrate dehydratase activity"/>
    <property type="evidence" value="ECO:0007669"/>
    <property type="project" value="UniProtKB-EC"/>
</dbReference>
<proteinExistence type="inferred from homology"/>
<keyword evidence="7" id="KW-1185">Reference proteome</keyword>
<feature type="domain" description="MmgE/PrpD N-terminal" evidence="4">
    <location>
        <begin position="18"/>
        <end position="269"/>
    </location>
</feature>
<sequence length="485" mass="53063">MPEAQTTGEIGEVDAVLEQIADYVVGQTTFGDTALCTAHLTMLDAIGCGILALQYPACTRHLGPLVEGTVVPHAARVPGTNYELDPVLAAFDIGSMIRWLDYNDTWLAKEWGHPSDNLGGILALCDHESRVRTTRGEPPLTVADVLTALVQAHEIQGSLALENSLNAHGFDHVLFVKIATAAVATRLLGGSKAQVVNAVSNAFIDNASLRTYRHAPNTGWRKSWAAGDATSRGVYLALMAHKGEMGYRRALTAPHWGFEDVVMGGEPVRLPETLGSYVMENVLFKVSYPAEFHAQTALEAAIRLHGQVAARLDDIEQVAIRTHESAIRIISKTGPLMNPADRDHCLQYIVAIGLLFGTLTSEHYQDAAAADPRIDRLRAKMVVEECKRYSEDYLNPQKRSIASAVQVRFTDGSATEWVEVEYPIGHPRRRDEGVPKLWEKFAANLSTHFHSAQVERILAACRSYDTLCAMSVPAFVELFVPDTTG</sequence>
<evidence type="ECO:0000313" key="7">
    <source>
        <dbReference type="Proteomes" id="UP001232973"/>
    </source>
</evidence>
<dbReference type="Proteomes" id="UP001232973">
    <property type="component" value="Unassembled WGS sequence"/>
</dbReference>
<dbReference type="Pfam" id="PF03972">
    <property type="entry name" value="MmgE_PrpD_N"/>
    <property type="match status" value="1"/>
</dbReference>
<dbReference type="InterPro" id="IPR045336">
    <property type="entry name" value="MmgE_PrpD_N"/>
</dbReference>